<proteinExistence type="inferred from homology"/>
<evidence type="ECO:0000256" key="4">
    <source>
        <dbReference type="ARBA" id="ARBA00055674"/>
    </source>
</evidence>
<feature type="transmembrane region" description="Helical" evidence="6">
    <location>
        <begin position="160"/>
        <end position="182"/>
    </location>
</feature>
<dbReference type="InterPro" id="IPR053100">
    <property type="entry name" value="Cytochrome_b5-related"/>
</dbReference>
<feature type="transmembrane region" description="Helical" evidence="6">
    <location>
        <begin position="246"/>
        <end position="264"/>
    </location>
</feature>
<dbReference type="GO" id="GO:0046872">
    <property type="term" value="F:metal ion binding"/>
    <property type="evidence" value="ECO:0007669"/>
    <property type="project" value="UniProtKB-UniRule"/>
</dbReference>
<evidence type="ECO:0000256" key="5">
    <source>
        <dbReference type="ARBA" id="ARBA00073492"/>
    </source>
</evidence>
<gene>
    <name evidence="8" type="ORF">L9F63_011575</name>
</gene>
<evidence type="ECO:0000256" key="1">
    <source>
        <dbReference type="ARBA" id="ARBA00022617"/>
    </source>
</evidence>
<dbReference type="PROSITE" id="PS00191">
    <property type="entry name" value="CYTOCHROME_B5_1"/>
    <property type="match status" value="1"/>
</dbReference>
<accession>A0AAD8AEL2</accession>
<dbReference type="PANTHER" id="PTHR16740">
    <property type="entry name" value="CYTOCHROME B5-RELATED PROTEIN-RELATED"/>
    <property type="match status" value="1"/>
</dbReference>
<dbReference type="SMART" id="SM01117">
    <property type="entry name" value="Cyt-b5"/>
    <property type="match status" value="1"/>
</dbReference>
<comment type="caution">
    <text evidence="8">The sequence shown here is derived from an EMBL/GenBank/DDBJ whole genome shotgun (WGS) entry which is preliminary data.</text>
</comment>
<evidence type="ECO:0000256" key="2">
    <source>
        <dbReference type="ARBA" id="ARBA00022723"/>
    </source>
</evidence>
<reference evidence="8" key="1">
    <citation type="journal article" date="2023" name="IScience">
        <title>Live-bearing cockroach genome reveals convergent evolutionary mechanisms linked to viviparity in insects and beyond.</title>
        <authorList>
            <person name="Fouks B."/>
            <person name="Harrison M.C."/>
            <person name="Mikhailova A.A."/>
            <person name="Marchal E."/>
            <person name="English S."/>
            <person name="Carruthers M."/>
            <person name="Jennings E.C."/>
            <person name="Chiamaka E.L."/>
            <person name="Frigard R.A."/>
            <person name="Pippel M."/>
            <person name="Attardo G.M."/>
            <person name="Benoit J.B."/>
            <person name="Bornberg-Bauer E."/>
            <person name="Tobe S.S."/>
        </authorList>
    </citation>
    <scope>NUCLEOTIDE SEQUENCE</scope>
    <source>
        <strain evidence="8">Stay&amp;Tobe</strain>
    </source>
</reference>
<dbReference type="SUPFAM" id="SSF55856">
    <property type="entry name" value="Cytochrome b5-like heme/steroid binding domain"/>
    <property type="match status" value="1"/>
</dbReference>
<dbReference type="PANTHER" id="PTHR16740:SF1">
    <property type="entry name" value="CYTOCHROME B5-RELATED PROTEIN-RELATED"/>
    <property type="match status" value="1"/>
</dbReference>
<dbReference type="GO" id="GO:0020037">
    <property type="term" value="F:heme binding"/>
    <property type="evidence" value="ECO:0007669"/>
    <property type="project" value="UniProtKB-UniRule"/>
</dbReference>
<dbReference type="InterPro" id="IPR001199">
    <property type="entry name" value="Cyt_B5-like_heme/steroid-bd"/>
</dbReference>
<dbReference type="InterPro" id="IPR018506">
    <property type="entry name" value="Cyt_B5_heme-BS"/>
</dbReference>
<dbReference type="Pfam" id="PF00173">
    <property type="entry name" value="Cyt-b5"/>
    <property type="match status" value="1"/>
</dbReference>
<keyword evidence="6" id="KW-1133">Transmembrane helix</keyword>
<dbReference type="AlphaFoldDB" id="A0AAD8AEL2"/>
<dbReference type="FunFam" id="3.10.120.10:FF:000020">
    <property type="entry name" value="Cytochrome b5-related protein"/>
    <property type="match status" value="1"/>
</dbReference>
<feature type="non-terminal residue" evidence="8">
    <location>
        <position position="281"/>
    </location>
</feature>
<keyword evidence="6" id="KW-0472">Membrane</keyword>
<keyword evidence="2 6" id="KW-0479">Metal-binding</keyword>
<evidence type="ECO:0000256" key="6">
    <source>
        <dbReference type="RuleBase" id="RU362121"/>
    </source>
</evidence>
<evidence type="ECO:0000313" key="9">
    <source>
        <dbReference type="Proteomes" id="UP001233999"/>
    </source>
</evidence>
<keyword evidence="3 6" id="KW-0408">Iron</keyword>
<sequence length="281" mass="32488">MAPRDQVEEISLWWNPALRESPPKSAELFLEDKRRDDGAEGLWRVHDSLYDLTSFVESHPGGSEWLRLTKGTDITEAFESHHVSSAASRTLSRYFVKKACTPRNSPYTFHEDGFYRTLQRRAQVILAGVPHGPDFYSALTADLLALGTVAVSVSALATNSYFLCCLAGLLMAMNVVTAHNFLHQKDNWRMYYFNLSFMSFRDWRIGHAMSHHLFPNSLLDLDISMFAPIFQFLPDPSKTLWGRYGPWIYSPFVYSIMFHGHMFLRIRFFKFFLRIPRELGN</sequence>
<dbReference type="PROSITE" id="PS50255">
    <property type="entry name" value="CYTOCHROME_B5_2"/>
    <property type="match status" value="1"/>
</dbReference>
<keyword evidence="6" id="KW-0812">Transmembrane</keyword>
<comment type="function">
    <text evidence="4">May play a role in muscle cell metabolism.</text>
</comment>
<evidence type="ECO:0000313" key="8">
    <source>
        <dbReference type="EMBL" id="KAJ9597574.1"/>
    </source>
</evidence>
<organism evidence="8 9">
    <name type="scientific">Diploptera punctata</name>
    <name type="common">Pacific beetle cockroach</name>
    <dbReference type="NCBI Taxonomy" id="6984"/>
    <lineage>
        <taxon>Eukaryota</taxon>
        <taxon>Metazoa</taxon>
        <taxon>Ecdysozoa</taxon>
        <taxon>Arthropoda</taxon>
        <taxon>Hexapoda</taxon>
        <taxon>Insecta</taxon>
        <taxon>Pterygota</taxon>
        <taxon>Neoptera</taxon>
        <taxon>Polyneoptera</taxon>
        <taxon>Dictyoptera</taxon>
        <taxon>Blattodea</taxon>
        <taxon>Blaberoidea</taxon>
        <taxon>Blaberidae</taxon>
        <taxon>Diplopterinae</taxon>
        <taxon>Diploptera</taxon>
    </lineage>
</organism>
<comment type="caution">
    <text evidence="6">Lacks conserved residue(s) required for the propagation of feature annotation.</text>
</comment>
<comment type="similarity">
    <text evidence="6">Belongs to the cytochrome b5 family.</text>
</comment>
<dbReference type="EMBL" id="JASPKZ010001600">
    <property type="protein sequence ID" value="KAJ9597574.1"/>
    <property type="molecule type" value="Genomic_DNA"/>
</dbReference>
<keyword evidence="9" id="KW-1185">Reference proteome</keyword>
<name>A0AAD8AEL2_DIPPU</name>
<reference evidence="8" key="2">
    <citation type="submission" date="2023-05" db="EMBL/GenBank/DDBJ databases">
        <authorList>
            <person name="Fouks B."/>
        </authorList>
    </citation>
    <scope>NUCLEOTIDE SEQUENCE</scope>
    <source>
        <strain evidence="8">Stay&amp;Tobe</strain>
        <tissue evidence="8">Testes</tissue>
    </source>
</reference>
<dbReference type="InterPro" id="IPR036400">
    <property type="entry name" value="Cyt_B5-like_heme/steroid_sf"/>
</dbReference>
<dbReference type="Gene3D" id="3.10.120.10">
    <property type="entry name" value="Cytochrome b5-like heme/steroid binding domain"/>
    <property type="match status" value="1"/>
</dbReference>
<evidence type="ECO:0000259" key="7">
    <source>
        <dbReference type="PROSITE" id="PS50255"/>
    </source>
</evidence>
<evidence type="ECO:0000256" key="3">
    <source>
        <dbReference type="ARBA" id="ARBA00023004"/>
    </source>
</evidence>
<protein>
    <recommendedName>
        <fullName evidence="5">Cytochrome b5-related protein</fullName>
    </recommendedName>
</protein>
<keyword evidence="1 6" id="KW-0349">Heme</keyword>
<dbReference type="Proteomes" id="UP001233999">
    <property type="component" value="Unassembled WGS sequence"/>
</dbReference>
<feature type="domain" description="Cytochrome b5 heme-binding" evidence="7">
    <location>
        <begin position="25"/>
        <end position="100"/>
    </location>
</feature>